<dbReference type="Pfam" id="PF01925">
    <property type="entry name" value="TauE"/>
    <property type="match status" value="2"/>
</dbReference>
<organism evidence="6">
    <name type="scientific">Spironucleus salmonicida</name>
    <dbReference type="NCBI Taxonomy" id="348837"/>
    <lineage>
        <taxon>Eukaryota</taxon>
        <taxon>Metamonada</taxon>
        <taxon>Diplomonadida</taxon>
        <taxon>Hexamitidae</taxon>
        <taxon>Hexamitinae</taxon>
        <taxon>Spironucleus</taxon>
    </lineage>
</organism>
<feature type="transmembrane region" description="Helical" evidence="5">
    <location>
        <begin position="21"/>
        <end position="46"/>
    </location>
</feature>
<feature type="transmembrane region" description="Helical" evidence="5">
    <location>
        <begin position="52"/>
        <end position="74"/>
    </location>
</feature>
<keyword evidence="8" id="KW-1185">Reference proteome</keyword>
<reference evidence="7" key="2">
    <citation type="submission" date="2020-12" db="EMBL/GenBank/DDBJ databases">
        <title>New Spironucleus salmonicida genome in near-complete chromosomes.</title>
        <authorList>
            <person name="Xu F."/>
            <person name="Kurt Z."/>
            <person name="Jimenez-Gonzalez A."/>
            <person name="Astvaldsson A."/>
            <person name="Andersson J.O."/>
            <person name="Svard S.G."/>
        </authorList>
    </citation>
    <scope>NUCLEOTIDE SEQUENCE</scope>
    <source>
        <strain evidence="7">ATCC 50377</strain>
    </source>
</reference>
<dbReference type="InterPro" id="IPR002781">
    <property type="entry name" value="TM_pro_TauE-like"/>
</dbReference>
<keyword evidence="4 5" id="KW-0472">Membrane</keyword>
<dbReference type="VEuPathDB" id="GiardiaDB:SS50377_22683"/>
<dbReference type="PANTHER" id="PTHR14255">
    <property type="entry name" value="CEREBLON"/>
    <property type="match status" value="1"/>
</dbReference>
<proteinExistence type="predicted"/>
<dbReference type="AlphaFoldDB" id="V6LXM6"/>
<evidence type="ECO:0000256" key="4">
    <source>
        <dbReference type="ARBA" id="ARBA00023136"/>
    </source>
</evidence>
<evidence type="ECO:0000313" key="6">
    <source>
        <dbReference type="EMBL" id="EST49003.1"/>
    </source>
</evidence>
<dbReference type="PANTHER" id="PTHR14255:SF3">
    <property type="entry name" value="SULFITE EXPORTER TAUE_SAFE FAMILY PROTEIN 5-RELATED"/>
    <property type="match status" value="1"/>
</dbReference>
<dbReference type="EMBL" id="KI545969">
    <property type="protein sequence ID" value="EST49003.1"/>
    <property type="molecule type" value="Genomic_DNA"/>
</dbReference>
<dbReference type="GO" id="GO:0016020">
    <property type="term" value="C:membrane"/>
    <property type="evidence" value="ECO:0007669"/>
    <property type="project" value="UniProtKB-SubCell"/>
</dbReference>
<evidence type="ECO:0000313" key="8">
    <source>
        <dbReference type="Proteomes" id="UP000018208"/>
    </source>
</evidence>
<protein>
    <submittedName>
        <fullName evidence="6">Sulfite exporter TauE-SafE</fullName>
    </submittedName>
</protein>
<reference evidence="6 7" key="1">
    <citation type="journal article" date="2014" name="PLoS Genet.">
        <title>The Genome of Spironucleus salmonicida Highlights a Fish Pathogen Adapted to Fluctuating Environments.</title>
        <authorList>
            <person name="Xu F."/>
            <person name="Jerlstrom-Hultqvist J."/>
            <person name="Einarsson E."/>
            <person name="Astvaldsson A."/>
            <person name="Svard S.G."/>
            <person name="Andersson J.O."/>
        </authorList>
    </citation>
    <scope>NUCLEOTIDE SEQUENCE</scope>
    <source>
        <strain evidence="7">ATCC 50377</strain>
    </source>
</reference>
<sequence length="418" mass="45877">MFFQLVPNISITGEVISCISFFIFSIIASAGGIGGGGIYTSVLIAFGSGVHVAIPLSKLVIFSGSFILFCYNIWQKTPQGTPRIAWDLIFLTENAVVLGGIAGAMVNGVLPQWALLICEVIFLIYQSFTMIKKGVQKLKEDLKKFKQEKQHNEIKLQAEDNLPLPTSTNISQPLLSSDAIFEEEEPKVTKLGHLRQINIPRLFNFVFFYLVQLGLTIGRSIVPTCKTVYWVLLTLNLVVAMLATFINYLLTQRSVAKNQKLLLNADINPPYGFWSFYGRFVGISIVAGVVAAAFGLGGGLVKNPMFISMGVPPLATRNVSGAMIAFTSLASLMQYWVQGQVDISYSWVFMLMLVVGFPGGYFLSDKIIKVVKSTAVIQLAMGCTMVVSCVVIMVQLVKEIIEMVKTGVVPSFRNFCNA</sequence>
<feature type="transmembrane region" description="Helical" evidence="5">
    <location>
        <begin position="228"/>
        <end position="250"/>
    </location>
</feature>
<dbReference type="GO" id="GO:0031464">
    <property type="term" value="C:Cul4A-RING E3 ubiquitin ligase complex"/>
    <property type="evidence" value="ECO:0007669"/>
    <property type="project" value="TreeGrafter"/>
</dbReference>
<feature type="transmembrane region" description="Helical" evidence="5">
    <location>
        <begin position="344"/>
        <end position="363"/>
    </location>
</feature>
<dbReference type="GO" id="GO:0016567">
    <property type="term" value="P:protein ubiquitination"/>
    <property type="evidence" value="ECO:0007669"/>
    <property type="project" value="TreeGrafter"/>
</dbReference>
<feature type="transmembrane region" description="Helical" evidence="5">
    <location>
        <begin position="319"/>
        <end position="337"/>
    </location>
</feature>
<feature type="transmembrane region" description="Helical" evidence="5">
    <location>
        <begin position="271"/>
        <end position="299"/>
    </location>
</feature>
<comment type="subcellular location">
    <subcellularLocation>
        <location evidence="1">Membrane</location>
        <topology evidence="1">Multi-pass membrane protein</topology>
    </subcellularLocation>
</comment>
<evidence type="ECO:0000313" key="7">
    <source>
        <dbReference type="EMBL" id="KAH0575062.1"/>
    </source>
</evidence>
<name>V6LXM6_9EUKA</name>
<gene>
    <name evidence="6" type="ORF">SS50377_10773</name>
    <name evidence="7" type="ORF">SS50377_22683</name>
</gene>
<evidence type="ECO:0000256" key="3">
    <source>
        <dbReference type="ARBA" id="ARBA00022989"/>
    </source>
</evidence>
<keyword evidence="3 5" id="KW-1133">Transmembrane helix</keyword>
<evidence type="ECO:0000256" key="5">
    <source>
        <dbReference type="SAM" id="Phobius"/>
    </source>
</evidence>
<evidence type="ECO:0000256" key="1">
    <source>
        <dbReference type="ARBA" id="ARBA00004141"/>
    </source>
</evidence>
<accession>V6LXM6</accession>
<dbReference type="OrthoDB" id="434519at2759"/>
<feature type="transmembrane region" description="Helical" evidence="5">
    <location>
        <begin position="202"/>
        <end position="222"/>
    </location>
</feature>
<evidence type="ECO:0000256" key="2">
    <source>
        <dbReference type="ARBA" id="ARBA00022692"/>
    </source>
</evidence>
<feature type="transmembrane region" description="Helical" evidence="5">
    <location>
        <begin position="375"/>
        <end position="397"/>
    </location>
</feature>
<dbReference type="EMBL" id="AUWU02000003">
    <property type="protein sequence ID" value="KAH0575062.1"/>
    <property type="molecule type" value="Genomic_DNA"/>
</dbReference>
<feature type="transmembrane region" description="Helical" evidence="5">
    <location>
        <begin position="86"/>
        <end position="106"/>
    </location>
</feature>
<keyword evidence="2 5" id="KW-0812">Transmembrane</keyword>
<feature type="transmembrane region" description="Helical" evidence="5">
    <location>
        <begin position="112"/>
        <end position="131"/>
    </location>
</feature>
<dbReference type="Proteomes" id="UP000018208">
    <property type="component" value="Unassembled WGS sequence"/>
</dbReference>